<dbReference type="Pfam" id="PF18086">
    <property type="entry name" value="PPIP5K2_N"/>
    <property type="match status" value="1"/>
</dbReference>
<comment type="function">
    <text evidence="14">Bifunctional inositol kinase that acts in concert with the IP6K kinases to synthesize the diphosphate group-containing inositol pyrophosphates diphosphoinositol pentakisphosphate, PP-InsP5, and bis-diphosphoinositol tetrakisphosphate, (PP)2-InsP4. PP-InsP5 and (PP)2-InsP4, also respectively called InsP7 and InsP8, may regulate a variety of cellular processes, including apoptosis, vesicle trafficking, cytoskeletal dynamics, and exocytosis. Phosphorylates inositol hexakisphosphate (InsP6) at position 1 to produce PP-InsP5 which is in turn phosphorylated by IP6Ks to produce (PP)2-InsP4. Alternatively, phosphorylates PP-InsP5 at position 1, produced by IP6Ks from InsP6, to produce (PP)2-InsP4.</text>
</comment>
<feature type="domain" description="Serine/threonine specific protein phosphatases" evidence="18">
    <location>
        <begin position="108"/>
        <end position="113"/>
    </location>
</feature>
<dbReference type="GO" id="GO:0005829">
    <property type="term" value="C:cytosol"/>
    <property type="evidence" value="ECO:0007669"/>
    <property type="project" value="UniProtKB-SubCell"/>
</dbReference>
<gene>
    <name evidence="19" type="ORF">Bhyg_14775</name>
</gene>
<evidence type="ECO:0000256" key="3">
    <source>
        <dbReference type="ARBA" id="ARBA00022490"/>
    </source>
</evidence>
<dbReference type="FunFam" id="3.40.50.11950:FF:000002">
    <property type="entry name" value="Inositol hexakisphosphate and diphosphoinositol-pentakisphosphate kinase"/>
    <property type="match status" value="1"/>
</dbReference>
<evidence type="ECO:0000256" key="13">
    <source>
        <dbReference type="ARBA" id="ARBA00034629"/>
    </source>
</evidence>
<evidence type="ECO:0000256" key="6">
    <source>
        <dbReference type="ARBA" id="ARBA00022741"/>
    </source>
</evidence>
<evidence type="ECO:0000256" key="4">
    <source>
        <dbReference type="ARBA" id="ARBA00022679"/>
    </source>
</evidence>
<dbReference type="PANTHER" id="PTHR12750:SF9">
    <property type="entry name" value="INOSITOL HEXAKISPHOSPHATE AND DIPHOSPHOINOSITOL-PENTAKISPHOSPHATE KINASE"/>
    <property type="match status" value="1"/>
</dbReference>
<evidence type="ECO:0000256" key="7">
    <source>
        <dbReference type="ARBA" id="ARBA00022777"/>
    </source>
</evidence>
<dbReference type="EMBL" id="WJQU01000004">
    <property type="protein sequence ID" value="KAJ6636187.1"/>
    <property type="molecule type" value="Genomic_DNA"/>
</dbReference>
<dbReference type="GO" id="GO:0006020">
    <property type="term" value="P:inositol metabolic process"/>
    <property type="evidence" value="ECO:0007669"/>
    <property type="project" value="TreeGrafter"/>
</dbReference>
<evidence type="ECO:0000256" key="15">
    <source>
        <dbReference type="RuleBase" id="RU004273"/>
    </source>
</evidence>
<dbReference type="EC" id="3.1.3.16" evidence="15"/>
<dbReference type="EC" id="2.7.4.24" evidence="16"/>
<keyword evidence="9 16" id="KW-0067">ATP-binding</keyword>
<dbReference type="Gene3D" id="3.40.50.1240">
    <property type="entry name" value="Phosphoglycerate mutase-like"/>
    <property type="match status" value="1"/>
</dbReference>
<dbReference type="InterPro" id="IPR037446">
    <property type="entry name" value="His_Pase_VIP1"/>
</dbReference>
<evidence type="ECO:0000313" key="19">
    <source>
        <dbReference type="EMBL" id="KAJ6636187.1"/>
    </source>
</evidence>
<dbReference type="SUPFAM" id="SSF53254">
    <property type="entry name" value="Phosphoglycerate mutase-like"/>
    <property type="match status" value="1"/>
</dbReference>
<keyword evidence="10" id="KW-0904">Protein phosphatase</keyword>
<evidence type="ECO:0000256" key="12">
    <source>
        <dbReference type="ARBA" id="ARBA00033696"/>
    </source>
</evidence>
<comment type="similarity">
    <text evidence="15">Belongs to the PPP phosphatase family.</text>
</comment>
<reference evidence="19" key="1">
    <citation type="submission" date="2022-07" db="EMBL/GenBank/DDBJ databases">
        <authorList>
            <person name="Trinca V."/>
            <person name="Uliana J.V.C."/>
            <person name="Torres T.T."/>
            <person name="Ward R.J."/>
            <person name="Monesi N."/>
        </authorList>
    </citation>
    <scope>NUCLEOTIDE SEQUENCE</scope>
    <source>
        <strain evidence="19">HSMRA1968</strain>
        <tissue evidence="19">Whole embryos</tissue>
    </source>
</reference>
<dbReference type="FunFam" id="3.30.470.20:FF:000003">
    <property type="entry name" value="Inositol hexakisphosphate and diphosphoinositol-pentakisphosphate kinase"/>
    <property type="match status" value="1"/>
</dbReference>
<keyword evidence="4 16" id="KW-0808">Transferase</keyword>
<dbReference type="GO" id="GO:0004722">
    <property type="term" value="F:protein serine/threonine phosphatase activity"/>
    <property type="evidence" value="ECO:0007669"/>
    <property type="project" value="UniProtKB-EC"/>
</dbReference>
<dbReference type="Proteomes" id="UP001151699">
    <property type="component" value="Chromosome C"/>
</dbReference>
<keyword evidence="8 15" id="KW-0378">Hydrolase</keyword>
<comment type="catalytic activity">
    <reaction evidence="15">
        <text>O-phospho-L-threonyl-[protein] + H2O = L-threonyl-[protein] + phosphate</text>
        <dbReference type="Rhea" id="RHEA:47004"/>
        <dbReference type="Rhea" id="RHEA-COMP:11060"/>
        <dbReference type="Rhea" id="RHEA-COMP:11605"/>
        <dbReference type="ChEBI" id="CHEBI:15377"/>
        <dbReference type="ChEBI" id="CHEBI:30013"/>
        <dbReference type="ChEBI" id="CHEBI:43474"/>
        <dbReference type="ChEBI" id="CHEBI:61977"/>
        <dbReference type="EC" id="3.1.3.16"/>
    </reaction>
</comment>
<feature type="non-terminal residue" evidence="19">
    <location>
        <position position="1"/>
    </location>
</feature>
<comment type="subcellular location">
    <subcellularLocation>
        <location evidence="1 16">Cytoplasm</location>
        <location evidence="1 16">Cytosol</location>
    </subcellularLocation>
</comment>
<dbReference type="InterPro" id="IPR004843">
    <property type="entry name" value="Calcineurin-like_PHP"/>
</dbReference>
<evidence type="ECO:0000256" key="5">
    <source>
        <dbReference type="ARBA" id="ARBA00022723"/>
    </source>
</evidence>
<dbReference type="Pfam" id="PF00328">
    <property type="entry name" value="His_Phos_2"/>
    <property type="match status" value="1"/>
</dbReference>
<keyword evidence="6 16" id="KW-0547">Nucleotide-binding</keyword>
<evidence type="ECO:0000256" key="16">
    <source>
        <dbReference type="RuleBase" id="RU365032"/>
    </source>
</evidence>
<keyword evidence="3 16" id="KW-0963">Cytoplasm</keyword>
<evidence type="ECO:0000256" key="1">
    <source>
        <dbReference type="ARBA" id="ARBA00004514"/>
    </source>
</evidence>
<dbReference type="PROSITE" id="PS00616">
    <property type="entry name" value="HIS_ACID_PHOSPHAT_1"/>
    <property type="match status" value="1"/>
</dbReference>
<protein>
    <recommendedName>
        <fullName evidence="15 16">Multifunctional fusion protein</fullName>
    </recommendedName>
    <domain>
        <recommendedName>
            <fullName evidence="15">Serine/threonine-protein phosphatase</fullName>
            <ecNumber evidence="15">3.1.3.16</ecNumber>
        </recommendedName>
    </domain>
    <domain>
        <recommendedName>
            <fullName evidence="16">Inositol hexakisphosphate and diphosphoinositol-pentakisphosphate kinase</fullName>
            <ecNumber evidence="16">2.7.4.24</ecNumber>
        </recommendedName>
    </domain>
</protein>
<keyword evidence="5" id="KW-0479">Metal-binding</keyword>
<dbReference type="Gene3D" id="3.40.50.11950">
    <property type="match status" value="1"/>
</dbReference>
<dbReference type="InterPro" id="IPR029052">
    <property type="entry name" value="Metallo-depent_PP-like"/>
</dbReference>
<evidence type="ECO:0000256" key="11">
    <source>
        <dbReference type="ARBA" id="ARBA00023211"/>
    </source>
</evidence>
<dbReference type="GO" id="GO:0000828">
    <property type="term" value="F:inositol hexakisphosphate kinase activity"/>
    <property type="evidence" value="ECO:0007669"/>
    <property type="project" value="UniProtKB-ARBA"/>
</dbReference>
<comment type="caution">
    <text evidence="19">The sequence shown here is derived from an EMBL/GenBank/DDBJ whole genome shotgun (WGS) entry which is preliminary data.</text>
</comment>
<dbReference type="GO" id="GO:0032958">
    <property type="term" value="P:inositol phosphate biosynthetic process"/>
    <property type="evidence" value="ECO:0007669"/>
    <property type="project" value="TreeGrafter"/>
</dbReference>
<evidence type="ECO:0000256" key="17">
    <source>
        <dbReference type="SAM" id="MobiDB-lite"/>
    </source>
</evidence>
<evidence type="ECO:0000256" key="2">
    <source>
        <dbReference type="ARBA" id="ARBA00005609"/>
    </source>
</evidence>
<feature type="compositionally biased region" description="Basic and acidic residues" evidence="17">
    <location>
        <begin position="1412"/>
        <end position="1430"/>
    </location>
</feature>
<dbReference type="PRINTS" id="PR00114">
    <property type="entry name" value="STPHPHTASE"/>
</dbReference>
<proteinExistence type="inferred from homology"/>
<dbReference type="SMART" id="SM00156">
    <property type="entry name" value="PP2Ac"/>
    <property type="match status" value="1"/>
</dbReference>
<feature type="compositionally biased region" description="Low complexity" evidence="17">
    <location>
        <begin position="865"/>
        <end position="875"/>
    </location>
</feature>
<dbReference type="Gene3D" id="3.60.21.10">
    <property type="match status" value="1"/>
</dbReference>
<dbReference type="CDD" id="cd07415">
    <property type="entry name" value="MPP_PP2A_PP4_PP6"/>
    <property type="match status" value="1"/>
</dbReference>
<accession>A0A9Q0MTQ4</accession>
<evidence type="ECO:0000313" key="20">
    <source>
        <dbReference type="Proteomes" id="UP001151699"/>
    </source>
</evidence>
<dbReference type="Pfam" id="PF00149">
    <property type="entry name" value="Metallophos"/>
    <property type="match status" value="1"/>
</dbReference>
<dbReference type="Gene3D" id="3.30.470.20">
    <property type="entry name" value="ATP-grasp fold, B domain"/>
    <property type="match status" value="1"/>
</dbReference>
<dbReference type="InterPro" id="IPR006186">
    <property type="entry name" value="Ser/Thr-sp_prot-phosphatase"/>
</dbReference>
<dbReference type="OrthoDB" id="18042at2759"/>
<evidence type="ECO:0000259" key="18">
    <source>
        <dbReference type="PROSITE" id="PS00125"/>
    </source>
</evidence>
<dbReference type="FunFam" id="3.60.21.10:FF:000005">
    <property type="entry name" value="Serine/threonine-protein phosphatase"/>
    <property type="match status" value="1"/>
</dbReference>
<evidence type="ECO:0000256" key="8">
    <source>
        <dbReference type="ARBA" id="ARBA00022801"/>
    </source>
</evidence>
<sequence length="1524" mass="174283">MAELDKWIEIARGCKYLPENDLKKLCDIVCDQLIEESNIQPVSTPVTVCGDIHGQFYDLEELFRTGGQIPDTNYIFMGDFVDRGYFSLETLTRLMTLKARYPDKITLLRGNHESRQITKVYGFYDECLSKYGNVNAWKYCCKVFDLLTIAALIDEDVLCVHGGLSPDIKTLDQIRTLDRNQEIPHKGSFCDLVWSDPEDSIQSPRGAGWLFGSLVTKDFLQINNLQLICRAHQLVHEGIKYMFDETLVTVWSAPNYCYRCGNVASILKFSTSSDREVTIFNAVPNSEREIPPEQTTPYFFFEWNFLTTAVHLLHPVKTNIIKTKQDKKNNDRQMEWSWLKDWWRLKKLRRNNHLRYNSNLNKRDDADNDALNSSYEDEDFDDMCYCDECMNGDIDLIENNDGADSDCSTSSTGKQVLVGICAMSKKTQSKPMKEILTRLQEFEYIKMVVFAEEVILRDPVESWPICDCLVSFHSKGFPLEKAIQYAQLRKPYVINNLHMQYDIQVDRRRVYAILESVGIEIPRYGVLDRDSPDPKQHELVESEDHVEVNGITFNKPFVEKPVSAEDHNIYIYYPTSAGGGSQRLFRKIGSRSSVYSPESRVRKTGSFIYEDFMPTDGTDVKVYTVGPDYAHAEARKSPALDGKVERDSEGKEIRYPVILSNHEKMISRKVCMAFKQTVCGFDLLRANGKSFVCDVNGFSFVKNSNKYYDDCAKILGNMILRELTPTLHIPWSVPFQLDDPPIVPTTFGKMMELRCVVAVIRHGDRTPKQKMKVEVRHPKFFEIFEKYDGYKHGHVKLKRPKQLQEILDIARYLLGEIQTKAAEVEIEEKQGKLEQLKSVLEMYGHFSGINRKVQMKYQPKGRPRGSSSDDGNSSSTPDVPKEPSLVLILKWGGELTPAGRIQAEELGRIFRCMYPGGQGRQEYGTQGLGLLRLHSTFRHDLKIYASDEGRVQMTAAAFAKGLLALEGELTPILVQMVKSANTNGLLDNDCDSSKYQNMAKNRLHELMQIDREFTAEDRQEINPSNSISINQAMDFVKNPVRCCTHVHLLIQTLLTIVNVKKDDPKTRDAILYHGETWDLMGRRWGKIEKDFSTKNKSFDISKIPDIYDCIKYDLQHNQHTLQYDQAEELYIYAKYLADIVIPQEYGLTIQEKLTIGQGICTPLLKKIKADLQRNIEEVGNESVNRLNPRYSHGVSSPGRHVRTRLYFTSESHVHSLLTVLRFGGLLDVLTDEQWSRAMQYISMVSELNYMSQIVIMLYEDPTKDPTTEERFHVELHFSPGVNCCVQKNLPPGPGFRPHSRNDSVNSKNTSGDEETSQTKIDEETDTFAESASSSTATILANVSQNDEPSELPKMTSKNRHSKVSKPIPIGMHHTVCGHEAKDLAKRLTDELASQQAQKGGSLGSQRNASPDNEPRARSFENRDAKAKSGEHKYYQSLQAMALREFMKKKIERHGANFVTQPKFHIQNNILMTDLKFSKCQHFLVSWIEEKFVKLKLSTINVTKTLRGFDSTFGSFDNSEKIFMQ</sequence>
<feature type="compositionally biased region" description="Low complexity" evidence="17">
    <location>
        <begin position="1327"/>
        <end position="1337"/>
    </location>
</feature>
<dbReference type="InterPro" id="IPR033379">
    <property type="entry name" value="Acid_Pase_AS"/>
</dbReference>
<dbReference type="CDD" id="cd07061">
    <property type="entry name" value="HP_HAP_like"/>
    <property type="match status" value="1"/>
</dbReference>
<comment type="catalytic activity">
    <reaction evidence="12">
        <text>5-diphospho-1D-myo-inositol 1,2,3,4,6-pentakisphosphate + ATP + H(+) = 1,5-bis(diphospho)-1D-myo-inositol 2,3,4,6-tetrakisphosphate + ADP</text>
        <dbReference type="Rhea" id="RHEA:10276"/>
        <dbReference type="ChEBI" id="CHEBI:15378"/>
        <dbReference type="ChEBI" id="CHEBI:30616"/>
        <dbReference type="ChEBI" id="CHEBI:58628"/>
        <dbReference type="ChEBI" id="CHEBI:77983"/>
        <dbReference type="ChEBI" id="CHEBI:456216"/>
        <dbReference type="EC" id="2.7.4.24"/>
    </reaction>
    <physiologicalReaction direction="left-to-right" evidence="12">
        <dbReference type="Rhea" id="RHEA:10277"/>
    </physiologicalReaction>
</comment>
<comment type="similarity">
    <text evidence="2 16">Belongs to the histidine acid phosphatase family. VIP1 subfamily.</text>
</comment>
<feature type="region of interest" description="Disordered" evidence="17">
    <location>
        <begin position="854"/>
        <end position="881"/>
    </location>
</feature>
<name>A0A9Q0MTQ4_9DIPT</name>
<dbReference type="PROSITE" id="PS00125">
    <property type="entry name" value="SER_THR_PHOSPHATASE"/>
    <property type="match status" value="1"/>
</dbReference>
<feature type="region of interest" description="Disordered" evidence="17">
    <location>
        <begin position="1391"/>
        <end position="1430"/>
    </location>
</feature>
<dbReference type="FunFam" id="3.40.50.11950:FF:000003">
    <property type="entry name" value="Inositol hexakisphosphate and diphosphoinositol-pentakisphosphate kinase"/>
    <property type="match status" value="1"/>
</dbReference>
<dbReference type="GO" id="GO:0046872">
    <property type="term" value="F:metal ion binding"/>
    <property type="evidence" value="ECO:0007669"/>
    <property type="project" value="UniProtKB-KW"/>
</dbReference>
<feature type="region of interest" description="Disordered" evidence="17">
    <location>
        <begin position="1288"/>
        <end position="1370"/>
    </location>
</feature>
<keyword evidence="7 16" id="KW-0418">Kinase</keyword>
<organism evidence="19 20">
    <name type="scientific">Pseudolycoriella hygida</name>
    <dbReference type="NCBI Taxonomy" id="35572"/>
    <lineage>
        <taxon>Eukaryota</taxon>
        <taxon>Metazoa</taxon>
        <taxon>Ecdysozoa</taxon>
        <taxon>Arthropoda</taxon>
        <taxon>Hexapoda</taxon>
        <taxon>Insecta</taxon>
        <taxon>Pterygota</taxon>
        <taxon>Neoptera</taxon>
        <taxon>Endopterygota</taxon>
        <taxon>Diptera</taxon>
        <taxon>Nematocera</taxon>
        <taxon>Sciaroidea</taxon>
        <taxon>Sciaridae</taxon>
        <taxon>Pseudolycoriella</taxon>
    </lineage>
</organism>
<evidence type="ECO:0000256" key="10">
    <source>
        <dbReference type="ARBA" id="ARBA00022912"/>
    </source>
</evidence>
<keyword evidence="20" id="KW-1185">Reference proteome</keyword>
<dbReference type="GO" id="GO:0005524">
    <property type="term" value="F:ATP binding"/>
    <property type="evidence" value="ECO:0007669"/>
    <property type="project" value="UniProtKB-KW"/>
</dbReference>
<dbReference type="InterPro" id="IPR029033">
    <property type="entry name" value="His_PPase_superfam"/>
</dbReference>
<dbReference type="GO" id="GO:0033857">
    <property type="term" value="F:5-diphosphoinositol pentakisphosphate 1-kinase activity"/>
    <property type="evidence" value="ECO:0007669"/>
    <property type="project" value="TreeGrafter"/>
</dbReference>
<dbReference type="PANTHER" id="PTHR12750">
    <property type="entry name" value="DIPHOSPHOINOSITOL PENTAKISPHOSPHATE KINASE"/>
    <property type="match status" value="1"/>
</dbReference>
<keyword evidence="11" id="KW-0464">Manganese</keyword>
<dbReference type="InterPro" id="IPR000560">
    <property type="entry name" value="His_Pase_clade-2"/>
</dbReference>
<evidence type="ECO:0000256" key="9">
    <source>
        <dbReference type="ARBA" id="ARBA00022840"/>
    </source>
</evidence>
<dbReference type="InterPro" id="IPR040557">
    <property type="entry name" value="VIP1_N"/>
</dbReference>
<comment type="catalytic activity">
    <reaction evidence="13">
        <text>1D-myo-inositol hexakisphosphate + ATP = 1-diphospho-1D-myo-inositol 2,3,4,5,6-pentakisphosphate + ADP</text>
        <dbReference type="Rhea" id="RHEA:37459"/>
        <dbReference type="ChEBI" id="CHEBI:30616"/>
        <dbReference type="ChEBI" id="CHEBI:58130"/>
        <dbReference type="ChEBI" id="CHEBI:74946"/>
        <dbReference type="ChEBI" id="CHEBI:456216"/>
        <dbReference type="EC" id="2.7.4.24"/>
    </reaction>
    <physiologicalReaction direction="left-to-right" evidence="13">
        <dbReference type="Rhea" id="RHEA:37460"/>
    </physiologicalReaction>
</comment>
<feature type="compositionally biased region" description="Polar residues" evidence="17">
    <location>
        <begin position="1391"/>
        <end position="1410"/>
    </location>
</feature>
<dbReference type="SUPFAM" id="SSF56300">
    <property type="entry name" value="Metallo-dependent phosphatases"/>
    <property type="match status" value="1"/>
</dbReference>
<evidence type="ECO:0000256" key="14">
    <source>
        <dbReference type="ARBA" id="ARBA00055071"/>
    </source>
</evidence>